<name>A0ACB8C2N5_DERSI</name>
<proteinExistence type="predicted"/>
<accession>A0ACB8C2N5</accession>
<evidence type="ECO:0000313" key="1">
    <source>
        <dbReference type="EMBL" id="KAH7933106.1"/>
    </source>
</evidence>
<dbReference type="Proteomes" id="UP000821865">
    <property type="component" value="Chromosome 9"/>
</dbReference>
<dbReference type="EMBL" id="CM023478">
    <property type="protein sequence ID" value="KAH7933106.1"/>
    <property type="molecule type" value="Genomic_DNA"/>
</dbReference>
<evidence type="ECO:0000313" key="2">
    <source>
        <dbReference type="Proteomes" id="UP000821865"/>
    </source>
</evidence>
<keyword evidence="2" id="KW-1185">Reference proteome</keyword>
<reference evidence="1" key="1">
    <citation type="submission" date="2020-05" db="EMBL/GenBank/DDBJ databases">
        <title>Large-scale comparative analyses of tick genomes elucidate their genetic diversity and vector capacities.</title>
        <authorList>
            <person name="Jia N."/>
            <person name="Wang J."/>
            <person name="Shi W."/>
            <person name="Du L."/>
            <person name="Sun Y."/>
            <person name="Zhan W."/>
            <person name="Jiang J."/>
            <person name="Wang Q."/>
            <person name="Zhang B."/>
            <person name="Ji P."/>
            <person name="Sakyi L.B."/>
            <person name="Cui X."/>
            <person name="Yuan T."/>
            <person name="Jiang B."/>
            <person name="Yang W."/>
            <person name="Lam T.T.-Y."/>
            <person name="Chang Q."/>
            <person name="Ding S."/>
            <person name="Wang X."/>
            <person name="Zhu J."/>
            <person name="Ruan X."/>
            <person name="Zhao L."/>
            <person name="Wei J."/>
            <person name="Que T."/>
            <person name="Du C."/>
            <person name="Cheng J."/>
            <person name="Dai P."/>
            <person name="Han X."/>
            <person name="Huang E."/>
            <person name="Gao Y."/>
            <person name="Liu J."/>
            <person name="Shao H."/>
            <person name="Ye R."/>
            <person name="Li L."/>
            <person name="Wei W."/>
            <person name="Wang X."/>
            <person name="Wang C."/>
            <person name="Yang T."/>
            <person name="Huo Q."/>
            <person name="Li W."/>
            <person name="Guo W."/>
            <person name="Chen H."/>
            <person name="Zhou L."/>
            <person name="Ni X."/>
            <person name="Tian J."/>
            <person name="Zhou Y."/>
            <person name="Sheng Y."/>
            <person name="Liu T."/>
            <person name="Pan Y."/>
            <person name="Xia L."/>
            <person name="Li J."/>
            <person name="Zhao F."/>
            <person name="Cao W."/>
        </authorList>
    </citation>
    <scope>NUCLEOTIDE SEQUENCE</scope>
    <source>
        <strain evidence="1">Dsil-2018</strain>
    </source>
</reference>
<protein>
    <submittedName>
        <fullName evidence="1">Uncharacterized protein</fullName>
    </submittedName>
</protein>
<organism evidence="1 2">
    <name type="scientific">Dermacentor silvarum</name>
    <name type="common">Tick</name>
    <dbReference type="NCBI Taxonomy" id="543639"/>
    <lineage>
        <taxon>Eukaryota</taxon>
        <taxon>Metazoa</taxon>
        <taxon>Ecdysozoa</taxon>
        <taxon>Arthropoda</taxon>
        <taxon>Chelicerata</taxon>
        <taxon>Arachnida</taxon>
        <taxon>Acari</taxon>
        <taxon>Parasitiformes</taxon>
        <taxon>Ixodida</taxon>
        <taxon>Ixodoidea</taxon>
        <taxon>Ixodidae</taxon>
        <taxon>Rhipicephalinae</taxon>
        <taxon>Dermacentor</taxon>
    </lineage>
</organism>
<comment type="caution">
    <text evidence="1">The sequence shown here is derived from an EMBL/GenBank/DDBJ whole genome shotgun (WGS) entry which is preliminary data.</text>
</comment>
<sequence>MRQEDSNQTDMGSTSTVFDGDQENESRKSEAIHDEEGTKPGASTQREFSDSEESQRPPQWKTGVTQEDKVHHPEEEVVSMTSKTSNKPEKTSVLARLTKADKATLKALIKISNLTGGDEEVAHQIEAILSEQARLKNLVMEQAQELAFQKGRIEELEKRKVELEQSSTEKQDTTNHGHREGASTQGKPKPTYAVIVTSSSLQKKEVAELIKKKVDPLHTGIEDAQMRPGREGIVMTTSSKEASDKLMRILEKDKDLRPLTVKQPKQNRLQVKVVGVEEELDIETLPERIIAQNRLNCSTEDIMVKKTWEGKNGKTKSTSSPDHYDYLRVPFETPRRSEKSDRPTYIKRKQSEVQRAVAENVRNKIRRAYNQCDASGNSAERKCSFCEQWTESFRQAYAASTTPQERYQLLTLLPSTRAKHEIKKLIPEASMYEINKSRKLKENHGVWYRPDPFTRHKVSPECVSAALAKWIVHIHTRKTQGKAIYEEKQCTQRGSIVFHFDFAENWTVVLPDEVQAYHWKKQQVSVFTCMVTTKKSTESFAIVSDDLNHDSAHACLALKKATEWVDDNLPVYSKVTYVSDGAASHFKNRYRLYEFGKSDCPNTQWIFSATGHGKNACDGVGGLVKYQAMFNNLRTSPESAIRAARDFVTILTEKLKGVHLIHLEEKEVAAIRDLKKDEWMKVPAFHGIQSWHAWQLSRSTEASPELYVARIAGSAWKKLCLQE</sequence>
<gene>
    <name evidence="1" type="ORF">HPB49_008240</name>
</gene>